<sequence>MERLQLPTLTDLRITCRKIPKASPVIALLTASSAVLRNFKICVDKARSLYDVYLLLECFVQLEHWSSLEELAIRTYGAGYRRGSDYSSMASDRIIGFLTRHPLTDDIVVDVFPRLRTLDLQLHAPAVSNVLDMLESRRGSGRLQIGSRLLTQCRLTNTISEYHRRGKDYIQERAARLAAHNIVSSEHNILVQMDWNNIISPCSLLYHTVGVRRAMKESSYKLRAYGVGYRELENPRLSWGECLAHWKPEELARLEKLEEGGLELWTKHSYCDEDDDIDEDDD</sequence>
<keyword evidence="2" id="KW-1185">Reference proteome</keyword>
<accession>A0A5C3Q8M7</accession>
<organism evidence="1 2">
    <name type="scientific">Pterulicium gracile</name>
    <dbReference type="NCBI Taxonomy" id="1884261"/>
    <lineage>
        <taxon>Eukaryota</taxon>
        <taxon>Fungi</taxon>
        <taxon>Dikarya</taxon>
        <taxon>Basidiomycota</taxon>
        <taxon>Agaricomycotina</taxon>
        <taxon>Agaricomycetes</taxon>
        <taxon>Agaricomycetidae</taxon>
        <taxon>Agaricales</taxon>
        <taxon>Pleurotineae</taxon>
        <taxon>Pterulaceae</taxon>
        <taxon>Pterulicium</taxon>
    </lineage>
</organism>
<dbReference type="EMBL" id="ML178856">
    <property type="protein sequence ID" value="TFK96730.1"/>
    <property type="molecule type" value="Genomic_DNA"/>
</dbReference>
<evidence type="ECO:0000313" key="1">
    <source>
        <dbReference type="EMBL" id="TFK96730.1"/>
    </source>
</evidence>
<name>A0A5C3Q8M7_9AGAR</name>
<reference evidence="1 2" key="1">
    <citation type="journal article" date="2019" name="Nat. Ecol. Evol.">
        <title>Megaphylogeny resolves global patterns of mushroom evolution.</title>
        <authorList>
            <person name="Varga T."/>
            <person name="Krizsan K."/>
            <person name="Foldi C."/>
            <person name="Dima B."/>
            <person name="Sanchez-Garcia M."/>
            <person name="Sanchez-Ramirez S."/>
            <person name="Szollosi G.J."/>
            <person name="Szarkandi J.G."/>
            <person name="Papp V."/>
            <person name="Albert L."/>
            <person name="Andreopoulos W."/>
            <person name="Angelini C."/>
            <person name="Antonin V."/>
            <person name="Barry K.W."/>
            <person name="Bougher N.L."/>
            <person name="Buchanan P."/>
            <person name="Buyck B."/>
            <person name="Bense V."/>
            <person name="Catcheside P."/>
            <person name="Chovatia M."/>
            <person name="Cooper J."/>
            <person name="Damon W."/>
            <person name="Desjardin D."/>
            <person name="Finy P."/>
            <person name="Geml J."/>
            <person name="Haridas S."/>
            <person name="Hughes K."/>
            <person name="Justo A."/>
            <person name="Karasinski D."/>
            <person name="Kautmanova I."/>
            <person name="Kiss B."/>
            <person name="Kocsube S."/>
            <person name="Kotiranta H."/>
            <person name="LaButti K.M."/>
            <person name="Lechner B.E."/>
            <person name="Liimatainen K."/>
            <person name="Lipzen A."/>
            <person name="Lukacs Z."/>
            <person name="Mihaltcheva S."/>
            <person name="Morgado L.N."/>
            <person name="Niskanen T."/>
            <person name="Noordeloos M.E."/>
            <person name="Ohm R.A."/>
            <person name="Ortiz-Santana B."/>
            <person name="Ovrebo C."/>
            <person name="Racz N."/>
            <person name="Riley R."/>
            <person name="Savchenko A."/>
            <person name="Shiryaev A."/>
            <person name="Soop K."/>
            <person name="Spirin V."/>
            <person name="Szebenyi C."/>
            <person name="Tomsovsky M."/>
            <person name="Tulloss R.E."/>
            <person name="Uehling J."/>
            <person name="Grigoriev I.V."/>
            <person name="Vagvolgyi C."/>
            <person name="Papp T."/>
            <person name="Martin F.M."/>
            <person name="Miettinen O."/>
            <person name="Hibbett D.S."/>
            <person name="Nagy L.G."/>
        </authorList>
    </citation>
    <scope>NUCLEOTIDE SEQUENCE [LARGE SCALE GENOMIC DNA]</scope>
    <source>
        <strain evidence="1 2">CBS 309.79</strain>
    </source>
</reference>
<proteinExistence type="predicted"/>
<evidence type="ECO:0000313" key="2">
    <source>
        <dbReference type="Proteomes" id="UP000305067"/>
    </source>
</evidence>
<gene>
    <name evidence="1" type="ORF">BDV98DRAFT_586191</name>
</gene>
<protein>
    <submittedName>
        <fullName evidence="1">Uncharacterized protein</fullName>
    </submittedName>
</protein>
<dbReference type="AlphaFoldDB" id="A0A5C3Q8M7"/>
<dbReference type="Proteomes" id="UP000305067">
    <property type="component" value="Unassembled WGS sequence"/>
</dbReference>